<accession>A0A5B7X322</accession>
<protein>
    <submittedName>
        <fullName evidence="2">Glycosyltransferase</fullName>
    </submittedName>
</protein>
<name>A0A5B7X322_9FLAO</name>
<organism evidence="2 3">
    <name type="scientific">Antarcticibacterium flavum</name>
    <dbReference type="NCBI Taxonomy" id="2058175"/>
    <lineage>
        <taxon>Bacteria</taxon>
        <taxon>Pseudomonadati</taxon>
        <taxon>Bacteroidota</taxon>
        <taxon>Flavobacteriia</taxon>
        <taxon>Flavobacteriales</taxon>
        <taxon>Flavobacteriaceae</taxon>
        <taxon>Antarcticibacterium</taxon>
    </lineage>
</organism>
<sequence length="351" mass="40013">MHEKKILVAPLNWGLGHATRCIPIIRELQENGFTPVLASDGEALRLLEKEFPLLERHGLPSYDITYSRSSFFFPWKLLLKTPHILRTIKAEKAATEKLVRTAGISGIISDNRWGVRSVEVPSVFITHQIKVLSGLATFFSSKIQQNYIKKFDECWVPDVAEEPSLSGRMGHTSVDFPVRYLGVLSRFEKLDLEPVYDLALILSGPEPQRSLLEKKLLTELNDLKGSIIMVRGIIEKEQSMRQQNNIRIYNFMTTIELEKVINQSLYVICRPGYTSLMDLAKLEKKLFVIPTPGQFEQEYLAKRLEENHLAGSCKQKEFTVEKYLESKNYKGLLGLNGLSSFKAAFALFQSE</sequence>
<dbReference type="Gene3D" id="3.40.50.2000">
    <property type="entry name" value="Glycogen Phosphorylase B"/>
    <property type="match status" value="1"/>
</dbReference>
<evidence type="ECO:0000259" key="1">
    <source>
        <dbReference type="Pfam" id="PF04101"/>
    </source>
</evidence>
<dbReference type="SUPFAM" id="SSF53756">
    <property type="entry name" value="UDP-Glycosyltransferase/glycogen phosphorylase"/>
    <property type="match status" value="1"/>
</dbReference>
<dbReference type="EMBL" id="CP040812">
    <property type="protein sequence ID" value="QCY69944.1"/>
    <property type="molecule type" value="Genomic_DNA"/>
</dbReference>
<dbReference type="AlphaFoldDB" id="A0A5B7X322"/>
<dbReference type="RefSeq" id="WP_139066508.1">
    <property type="nucleotide sequence ID" value="NZ_CP040812.1"/>
</dbReference>
<keyword evidence="2" id="KW-0808">Transferase</keyword>
<dbReference type="KEGG" id="afla:FHG64_11330"/>
<evidence type="ECO:0000313" key="3">
    <source>
        <dbReference type="Proteomes" id="UP000309016"/>
    </source>
</evidence>
<feature type="domain" description="Glycosyl transferase family 28 C-terminal" evidence="1">
    <location>
        <begin position="235"/>
        <end position="322"/>
    </location>
</feature>
<dbReference type="Pfam" id="PF04101">
    <property type="entry name" value="Glyco_tran_28_C"/>
    <property type="match status" value="1"/>
</dbReference>
<dbReference type="Proteomes" id="UP000309016">
    <property type="component" value="Chromosome"/>
</dbReference>
<reference evidence="2 3" key="1">
    <citation type="submission" date="2019-06" db="EMBL/GenBank/DDBJ databases">
        <title>Complete genome sequence of Antarcticibacterium flavum KCTC 52984T from an Antarctic marine sediment.</title>
        <authorList>
            <person name="Lee Y.M."/>
            <person name="Shin S.C."/>
        </authorList>
    </citation>
    <scope>NUCLEOTIDE SEQUENCE [LARGE SCALE GENOMIC DNA]</scope>
    <source>
        <strain evidence="2 3">KCTC 52984</strain>
    </source>
</reference>
<dbReference type="OrthoDB" id="9803241at2"/>
<dbReference type="GO" id="GO:0016758">
    <property type="term" value="F:hexosyltransferase activity"/>
    <property type="evidence" value="ECO:0007669"/>
    <property type="project" value="InterPro"/>
</dbReference>
<keyword evidence="3" id="KW-1185">Reference proteome</keyword>
<evidence type="ECO:0000313" key="2">
    <source>
        <dbReference type="EMBL" id="QCY69944.1"/>
    </source>
</evidence>
<dbReference type="InterPro" id="IPR007235">
    <property type="entry name" value="Glyco_trans_28_C"/>
</dbReference>
<proteinExistence type="predicted"/>
<gene>
    <name evidence="2" type="ORF">FHG64_11330</name>
</gene>